<protein>
    <recommendedName>
        <fullName evidence="2">Ubiquitin-activating enzyme E1 FCCH domain-containing protein</fullName>
    </recommendedName>
</protein>
<proteinExistence type="predicted"/>
<organism evidence="1">
    <name type="scientific">marine sediment metagenome</name>
    <dbReference type="NCBI Taxonomy" id="412755"/>
    <lineage>
        <taxon>unclassified sequences</taxon>
        <taxon>metagenomes</taxon>
        <taxon>ecological metagenomes</taxon>
    </lineage>
</organism>
<evidence type="ECO:0008006" key="2">
    <source>
        <dbReference type="Google" id="ProtNLM"/>
    </source>
</evidence>
<name>A0A0F9D2V2_9ZZZZ</name>
<dbReference type="AlphaFoldDB" id="A0A0F9D2V2"/>
<feature type="non-terminal residue" evidence="1">
    <location>
        <position position="1"/>
    </location>
</feature>
<dbReference type="EMBL" id="LAZR01030693">
    <property type="protein sequence ID" value="KKL55844.1"/>
    <property type="molecule type" value="Genomic_DNA"/>
</dbReference>
<comment type="caution">
    <text evidence="1">The sequence shown here is derived from an EMBL/GenBank/DDBJ whole genome shotgun (WGS) entry which is preliminary data.</text>
</comment>
<evidence type="ECO:0000313" key="1">
    <source>
        <dbReference type="EMBL" id="KKL55844.1"/>
    </source>
</evidence>
<gene>
    <name evidence="1" type="ORF">LCGC14_2251350</name>
</gene>
<accession>A0A0F9D2V2</accession>
<sequence length="593" mass="64579">TLYGQIVAISTTTLNPTLQTNPVMGIFNHLSITTENLLVADKNRLNEFVSGRPVNKALSAVADLGGSPNQVRFTSSAVHTFTADEIITITGDADWNGTYRVENVSDTTHFDIEHAASDTVVDSGTAASQEPFSDLTENKIRFNKTNSTGDWTPAADDIVEGAGSSAVGTVATSGFIIDYGTVAGQDAFGTIIFKKGSVTGTFNVGENLRNQGTPAEIIGQSIAAASDEAFTGDNTKFFWAENWNHDGASDTTYIANNKDPIQIYDGTHLRQFSIDIGTDAARAGVNGVNSCLLIIIFKERVVIFSTNEGGTDYFQRARWSGVSSPFSWPTANFKDAPTSDIIKLVGFIGEELYVWFEKSTWRFTWTGDSTNPFEWERISDTEGSIAQMSLVTQDDRQFAVGAARIQLSNGRDVVGADSLIPDFTLSWNQDSLPYSNSLLRDEEKHILMSYASDDAAADDANQPNDGNVYPNKAVVINYEDDNFATYNLPIHTLGFSNVESDLTWDDISEAWEDIDFAWSAGQAKSGFPITLMGNHLGKIFQLDSAGSDDGSAIEFEAVSGRWSTGDEIYIIVCKIEPASRAYPDRRSYHTAVS</sequence>
<reference evidence="1" key="1">
    <citation type="journal article" date="2015" name="Nature">
        <title>Complex archaea that bridge the gap between prokaryotes and eukaryotes.</title>
        <authorList>
            <person name="Spang A."/>
            <person name="Saw J.H."/>
            <person name="Jorgensen S.L."/>
            <person name="Zaremba-Niedzwiedzka K."/>
            <person name="Martijn J."/>
            <person name="Lind A.E."/>
            <person name="van Eijk R."/>
            <person name="Schleper C."/>
            <person name="Guy L."/>
            <person name="Ettema T.J."/>
        </authorList>
    </citation>
    <scope>NUCLEOTIDE SEQUENCE</scope>
</reference>